<dbReference type="EMBL" id="OB664314">
    <property type="protein sequence ID" value="CAD7232159.1"/>
    <property type="molecule type" value="Genomic_DNA"/>
</dbReference>
<evidence type="ECO:0000313" key="1">
    <source>
        <dbReference type="EMBL" id="CAD7232159.1"/>
    </source>
</evidence>
<feature type="non-terminal residue" evidence="1">
    <location>
        <position position="1"/>
    </location>
</feature>
<proteinExistence type="predicted"/>
<name>A0A7R8WNK3_9CRUS</name>
<organism evidence="1">
    <name type="scientific">Cyprideis torosa</name>
    <dbReference type="NCBI Taxonomy" id="163714"/>
    <lineage>
        <taxon>Eukaryota</taxon>
        <taxon>Metazoa</taxon>
        <taxon>Ecdysozoa</taxon>
        <taxon>Arthropoda</taxon>
        <taxon>Crustacea</taxon>
        <taxon>Oligostraca</taxon>
        <taxon>Ostracoda</taxon>
        <taxon>Podocopa</taxon>
        <taxon>Podocopida</taxon>
        <taxon>Cytherocopina</taxon>
        <taxon>Cytheroidea</taxon>
        <taxon>Cytherideidae</taxon>
        <taxon>Cyprideis</taxon>
    </lineage>
</organism>
<gene>
    <name evidence="1" type="ORF">CTOB1V02_LOCUS10000</name>
</gene>
<reference evidence="1" key="1">
    <citation type="submission" date="2020-11" db="EMBL/GenBank/DDBJ databases">
        <authorList>
            <person name="Tran Van P."/>
        </authorList>
    </citation>
    <scope>NUCLEOTIDE SEQUENCE</scope>
</reference>
<dbReference type="AlphaFoldDB" id="A0A7R8WNK3"/>
<sequence>MVYYRKQELLRCRISFEIQPDRISDERPIRYRISEGSDSRTKNVNMDGSGLGGEGILDEVLKTWRNWPSPFHQ</sequence>
<protein>
    <submittedName>
        <fullName evidence="1">Uncharacterized protein</fullName>
    </submittedName>
</protein>
<accession>A0A7R8WNK3</accession>